<accession>A0ABU3EUN6</accession>
<dbReference type="RefSeq" id="WP_311821167.1">
    <property type="nucleotide sequence ID" value="NZ_JARPYF010000001.1"/>
</dbReference>
<protein>
    <submittedName>
        <fullName evidence="3">LPXTG cell wall anchor domain-containing protein</fullName>
    </submittedName>
</protein>
<keyword evidence="2" id="KW-0812">Transmembrane</keyword>
<reference evidence="3 4" key="1">
    <citation type="submission" date="2023-03" db="EMBL/GenBank/DDBJ databases">
        <authorList>
            <person name="Shen W."/>
            <person name="Cai J."/>
        </authorList>
    </citation>
    <scope>NUCLEOTIDE SEQUENCE [LARGE SCALE GENOMIC DNA]</scope>
    <source>
        <strain evidence="3 4">D6-4</strain>
    </source>
</reference>
<evidence type="ECO:0000256" key="2">
    <source>
        <dbReference type="SAM" id="Phobius"/>
    </source>
</evidence>
<dbReference type="SUPFAM" id="SSF117074">
    <property type="entry name" value="Hypothetical protein PA1324"/>
    <property type="match status" value="1"/>
</dbReference>
<feature type="compositionally biased region" description="Low complexity" evidence="1">
    <location>
        <begin position="318"/>
        <end position="395"/>
    </location>
</feature>
<dbReference type="NCBIfam" id="TIGR01167">
    <property type="entry name" value="LPXTG_anchor"/>
    <property type="match status" value="1"/>
</dbReference>
<keyword evidence="4" id="KW-1185">Reference proteome</keyword>
<name>A0ABU3EUN6_9ENTE</name>
<organism evidence="3 4">
    <name type="scientific">Enterococcus hulanensis</name>
    <dbReference type="NCBI Taxonomy" id="2559929"/>
    <lineage>
        <taxon>Bacteria</taxon>
        <taxon>Bacillati</taxon>
        <taxon>Bacillota</taxon>
        <taxon>Bacilli</taxon>
        <taxon>Lactobacillales</taxon>
        <taxon>Enterococcaceae</taxon>
        <taxon>Enterococcus</taxon>
    </lineage>
</organism>
<feature type="region of interest" description="Disordered" evidence="1">
    <location>
        <begin position="306"/>
        <end position="417"/>
    </location>
</feature>
<dbReference type="EMBL" id="JARPYI010000001">
    <property type="protein sequence ID" value="MDT2598559.1"/>
    <property type="molecule type" value="Genomic_DNA"/>
</dbReference>
<feature type="transmembrane region" description="Helical" evidence="2">
    <location>
        <begin position="437"/>
        <end position="455"/>
    </location>
</feature>
<evidence type="ECO:0000313" key="4">
    <source>
        <dbReference type="Proteomes" id="UP001252875"/>
    </source>
</evidence>
<evidence type="ECO:0000313" key="3">
    <source>
        <dbReference type="EMBL" id="MDT2598559.1"/>
    </source>
</evidence>
<keyword evidence="2" id="KW-1133">Transmembrane helix</keyword>
<sequence>MNRVRDFYREDLFATWTMLTPTEEPVVQSVEGDSFRLILLFRDTNVPDSPQTISSIEDFREKGVDFHFYTTDDGITFDDKTELLMQHAHPDDYYEFPGTFMGYRIEMIKINTGERLKSDFDAMTNCSISLDLSQMTTEQLTGQVGLTSWLDTQRPNNAPTANYQNIFVIQPTIDGQVNYQELSSSEDSPAWSESTAFEDVWVDLVEHTDSGDIVVASTKTDANGGFSFSNLEGENFTISNTQNALSIQVRKDGYTGWIVQDDTPKLKEELEVNVGRLTDIARHSGNYTLAFSKTTWKSPFDELKDEGKNATGNKFILTEDSTTPSTTEPSTTDSSTTDSSTTDSSTTDSSTTDSSTTDSSTTDSSTTDSSTTDSSTTDSSTTDSSTADSSTTDSSKMIPGPLGSNDDPPTNGNKGTFQEINSRVNKKNYPITGEQTSPLLIVVGGILLVFSLLLMRQTRKASK</sequence>
<keyword evidence="2" id="KW-0472">Membrane</keyword>
<proteinExistence type="predicted"/>
<dbReference type="Proteomes" id="UP001252875">
    <property type="component" value="Unassembled WGS sequence"/>
</dbReference>
<evidence type="ECO:0000256" key="1">
    <source>
        <dbReference type="SAM" id="MobiDB-lite"/>
    </source>
</evidence>
<feature type="compositionally biased region" description="Polar residues" evidence="1">
    <location>
        <begin position="407"/>
        <end position="417"/>
    </location>
</feature>
<gene>
    <name evidence="3" type="ORF">P7D85_02160</name>
</gene>
<comment type="caution">
    <text evidence="3">The sequence shown here is derived from an EMBL/GenBank/DDBJ whole genome shotgun (WGS) entry which is preliminary data.</text>
</comment>